<evidence type="ECO:0000313" key="4">
    <source>
        <dbReference type="Proteomes" id="UP001151760"/>
    </source>
</evidence>
<reference evidence="3" key="1">
    <citation type="journal article" date="2022" name="Int. J. Mol. Sci.">
        <title>Draft Genome of Tanacetum Coccineum: Genomic Comparison of Closely Related Tanacetum-Family Plants.</title>
        <authorList>
            <person name="Yamashiro T."/>
            <person name="Shiraishi A."/>
            <person name="Nakayama K."/>
            <person name="Satake H."/>
        </authorList>
    </citation>
    <scope>NUCLEOTIDE SEQUENCE</scope>
</reference>
<dbReference type="PANTHER" id="PTHR47165:SF4">
    <property type="entry name" value="OS03G0429900 PROTEIN"/>
    <property type="match status" value="1"/>
</dbReference>
<accession>A0ABQ5CCE1</accession>
<name>A0ABQ5CCE1_9ASTR</name>
<keyword evidence="3" id="KW-0238">DNA-binding</keyword>
<organism evidence="3 4">
    <name type="scientific">Tanacetum coccineum</name>
    <dbReference type="NCBI Taxonomy" id="301880"/>
    <lineage>
        <taxon>Eukaryota</taxon>
        <taxon>Viridiplantae</taxon>
        <taxon>Streptophyta</taxon>
        <taxon>Embryophyta</taxon>
        <taxon>Tracheophyta</taxon>
        <taxon>Spermatophyta</taxon>
        <taxon>Magnoliopsida</taxon>
        <taxon>eudicotyledons</taxon>
        <taxon>Gunneridae</taxon>
        <taxon>Pentapetalae</taxon>
        <taxon>asterids</taxon>
        <taxon>campanulids</taxon>
        <taxon>Asterales</taxon>
        <taxon>Asteraceae</taxon>
        <taxon>Asteroideae</taxon>
        <taxon>Anthemideae</taxon>
        <taxon>Anthemidinae</taxon>
        <taxon>Tanacetum</taxon>
    </lineage>
</organism>
<keyword evidence="4" id="KW-1185">Reference proteome</keyword>
<feature type="compositionally biased region" description="Low complexity" evidence="1">
    <location>
        <begin position="16"/>
        <end position="29"/>
    </location>
</feature>
<gene>
    <name evidence="3" type="ORF">Tco_0893684</name>
</gene>
<dbReference type="Gene3D" id="2.40.50.140">
    <property type="entry name" value="Nucleic acid-binding proteins"/>
    <property type="match status" value="3"/>
</dbReference>
<evidence type="ECO:0000256" key="1">
    <source>
        <dbReference type="SAM" id="MobiDB-lite"/>
    </source>
</evidence>
<feature type="domain" description="Replication protein A 70 kDa DNA-binding subunit B/D first OB fold" evidence="2">
    <location>
        <begin position="43"/>
        <end position="147"/>
    </location>
</feature>
<evidence type="ECO:0000313" key="3">
    <source>
        <dbReference type="EMBL" id="GJT23747.1"/>
    </source>
</evidence>
<dbReference type="SUPFAM" id="SSF50249">
    <property type="entry name" value="Nucleic acid-binding proteins"/>
    <property type="match status" value="3"/>
</dbReference>
<proteinExistence type="predicted"/>
<dbReference type="Proteomes" id="UP001151760">
    <property type="component" value="Unassembled WGS sequence"/>
</dbReference>
<reference evidence="3" key="2">
    <citation type="submission" date="2022-01" db="EMBL/GenBank/DDBJ databases">
        <authorList>
            <person name="Yamashiro T."/>
            <person name="Shiraishi A."/>
            <person name="Satake H."/>
            <person name="Nakayama K."/>
        </authorList>
    </citation>
    <scope>NUCLEOTIDE SEQUENCE</scope>
</reference>
<dbReference type="InterPro" id="IPR012340">
    <property type="entry name" value="NA-bd_OB-fold"/>
</dbReference>
<comment type="caution">
    <text evidence="3">The sequence shown here is derived from an EMBL/GenBank/DDBJ whole genome shotgun (WGS) entry which is preliminary data.</text>
</comment>
<evidence type="ECO:0000259" key="2">
    <source>
        <dbReference type="Pfam" id="PF02721"/>
    </source>
</evidence>
<dbReference type="InterPro" id="IPR003871">
    <property type="entry name" value="RFA1B/D_OB_1st"/>
</dbReference>
<feature type="region of interest" description="Disordered" evidence="1">
    <location>
        <begin position="1"/>
        <end position="36"/>
    </location>
</feature>
<sequence>MSRFSHKGSKIGYQKSSNIGSSSVGSSEFGSRKGKGVEMPSNVTMIKDIEPTLDNITVQGRVISLWHNHRVNEAHNPYSLDFVFQDSQNNRIQVYIKKYFMFRFEPLFEEGKCYSIANFAIAENSGRLPLLPHKYKISFYKGTTVTRIDPIDDNVHGFILEPFNRLLDKVRVYHDHEAVDVIGSVVAIRYVVPVQSSAGRKIHRSVVIEDVELIQPVGMYILGPFWDHSATMWDEYAQKRNELGHVVFILQLEKVKYWNGAPSIHNALFGTKMFINRDVPEILAFDDGFDLSAEYEESQFTIEVFTPGKPVVTIAEFFHGKSYCIVYAKIHKIHKESGWAYTACKQCNKKVNVVETKATTSFGKSKVTFYCEDDGAVQAKSSFKELMEKHGMDVDEYWPPELDKLVGKRFLFKLWYSDYNVNNNNHTYRCDAFNDDADMIKHFKAGFMDDE</sequence>
<feature type="non-terminal residue" evidence="3">
    <location>
        <position position="451"/>
    </location>
</feature>
<dbReference type="PANTHER" id="PTHR47165">
    <property type="entry name" value="OS03G0429900 PROTEIN"/>
    <property type="match status" value="1"/>
</dbReference>
<dbReference type="GO" id="GO:0003677">
    <property type="term" value="F:DNA binding"/>
    <property type="evidence" value="ECO:0007669"/>
    <property type="project" value="UniProtKB-KW"/>
</dbReference>
<protein>
    <submittedName>
        <fullName evidence="3">Replication protein A 70 kDa DNA-binding subunit B</fullName>
    </submittedName>
</protein>
<dbReference type="CDD" id="cd04480">
    <property type="entry name" value="RPA1_DBD_A_like"/>
    <property type="match status" value="1"/>
</dbReference>
<dbReference type="EMBL" id="BQNB010014080">
    <property type="protein sequence ID" value="GJT23747.1"/>
    <property type="molecule type" value="Genomic_DNA"/>
</dbReference>
<dbReference type="Pfam" id="PF02721">
    <property type="entry name" value="DUF223"/>
    <property type="match status" value="1"/>
</dbReference>